<dbReference type="Gene3D" id="3.20.20.140">
    <property type="entry name" value="Metal-dependent hydrolases"/>
    <property type="match status" value="1"/>
</dbReference>
<keyword evidence="3 5" id="KW-0378">Hydrolase</keyword>
<dbReference type="EMBL" id="SJPO01000002">
    <property type="protein sequence ID" value="TWT78300.1"/>
    <property type="molecule type" value="Genomic_DNA"/>
</dbReference>
<gene>
    <name evidence="5" type="primary">ywqE_1</name>
    <name evidence="5" type="ORF">Pla123a_10910</name>
</gene>
<dbReference type="OrthoDB" id="9788539at2"/>
<keyword evidence="6" id="KW-1185">Reference proteome</keyword>
<evidence type="ECO:0000313" key="5">
    <source>
        <dbReference type="EMBL" id="TWT78300.1"/>
    </source>
</evidence>
<dbReference type="Pfam" id="PF19567">
    <property type="entry name" value="CpsB_CapC"/>
    <property type="match status" value="1"/>
</dbReference>
<evidence type="ECO:0000256" key="4">
    <source>
        <dbReference type="ARBA" id="ARBA00051722"/>
    </source>
</evidence>
<evidence type="ECO:0000256" key="3">
    <source>
        <dbReference type="ARBA" id="ARBA00022801"/>
    </source>
</evidence>
<evidence type="ECO:0000313" key="6">
    <source>
        <dbReference type="Proteomes" id="UP000318478"/>
    </source>
</evidence>
<comment type="catalytic activity">
    <reaction evidence="4">
        <text>O-phospho-L-tyrosyl-[protein] + H2O = L-tyrosyl-[protein] + phosphate</text>
        <dbReference type="Rhea" id="RHEA:10684"/>
        <dbReference type="Rhea" id="RHEA-COMP:10136"/>
        <dbReference type="Rhea" id="RHEA-COMP:20101"/>
        <dbReference type="ChEBI" id="CHEBI:15377"/>
        <dbReference type="ChEBI" id="CHEBI:43474"/>
        <dbReference type="ChEBI" id="CHEBI:46858"/>
        <dbReference type="ChEBI" id="CHEBI:61978"/>
        <dbReference type="EC" id="3.1.3.48"/>
    </reaction>
</comment>
<dbReference type="InterPro" id="IPR016667">
    <property type="entry name" value="Caps_polysacc_synth_CpsB/CapC"/>
</dbReference>
<dbReference type="UniPathway" id="UPA00934"/>
<dbReference type="AlphaFoldDB" id="A0A5C5YU17"/>
<dbReference type="GO" id="GO:0045227">
    <property type="term" value="P:capsule polysaccharide biosynthetic process"/>
    <property type="evidence" value="ECO:0007669"/>
    <property type="project" value="UniProtKB-UniPathway"/>
</dbReference>
<dbReference type="PIRSF" id="PIRSF016557">
    <property type="entry name" value="Caps_synth_CpsB"/>
    <property type="match status" value="1"/>
</dbReference>
<dbReference type="PANTHER" id="PTHR39181:SF1">
    <property type="entry name" value="TYROSINE-PROTEIN PHOSPHATASE YWQE"/>
    <property type="match status" value="1"/>
</dbReference>
<evidence type="ECO:0000256" key="1">
    <source>
        <dbReference type="ARBA" id="ARBA00005750"/>
    </source>
</evidence>
<reference evidence="5 6" key="1">
    <citation type="submission" date="2019-02" db="EMBL/GenBank/DDBJ databases">
        <title>Deep-cultivation of Planctomycetes and their phenomic and genomic characterization uncovers novel biology.</title>
        <authorList>
            <person name="Wiegand S."/>
            <person name="Jogler M."/>
            <person name="Boedeker C."/>
            <person name="Pinto D."/>
            <person name="Vollmers J."/>
            <person name="Rivas-Marin E."/>
            <person name="Kohn T."/>
            <person name="Peeters S.H."/>
            <person name="Heuer A."/>
            <person name="Rast P."/>
            <person name="Oberbeckmann S."/>
            <person name="Bunk B."/>
            <person name="Jeske O."/>
            <person name="Meyerdierks A."/>
            <person name="Storesund J.E."/>
            <person name="Kallscheuer N."/>
            <person name="Luecker S."/>
            <person name="Lage O.M."/>
            <person name="Pohl T."/>
            <person name="Merkel B.J."/>
            <person name="Hornburger P."/>
            <person name="Mueller R.-W."/>
            <person name="Bruemmer F."/>
            <person name="Labrenz M."/>
            <person name="Spormann A.M."/>
            <person name="Op Den Camp H."/>
            <person name="Overmann J."/>
            <person name="Amann R."/>
            <person name="Jetten M.S.M."/>
            <person name="Mascher T."/>
            <person name="Medema M.H."/>
            <person name="Devos D.P."/>
            <person name="Kaster A.-K."/>
            <person name="Ovreas L."/>
            <person name="Rohde M."/>
            <person name="Galperin M.Y."/>
            <person name="Jogler C."/>
        </authorList>
    </citation>
    <scope>NUCLEOTIDE SEQUENCE [LARGE SCALE GENOMIC DNA]</scope>
    <source>
        <strain evidence="5 6">Pla123a</strain>
    </source>
</reference>
<comment type="similarity">
    <text evidence="1">Belongs to the metallo-dependent hydrolases superfamily. CpsB/CapC family.</text>
</comment>
<proteinExistence type="inferred from homology"/>
<evidence type="ECO:0000256" key="2">
    <source>
        <dbReference type="ARBA" id="ARBA00013064"/>
    </source>
</evidence>
<sequence>MELLAALADDGFTTIIATPHQLGSYDRENGPKKVRKLVAQTAVEAAARGIPIELVPGADVRIDERLMGLLDTDQVLTVADCGRHLLLELPHGQYLDPSPLFAPLAERGVQVVMTHPERHRYLRQDLVIVERWVDDGALVQVTAGSLLGDFGEGAYQAGWELVSWGLCHIVATDAHCVARRPPRMSAAIEALRDQAPEWAVRRMCHENPYRLLTGQAVPAGQLSESD</sequence>
<comment type="caution">
    <text evidence="5">The sequence shown here is derived from an EMBL/GenBank/DDBJ whole genome shotgun (WGS) entry which is preliminary data.</text>
</comment>
<dbReference type="EC" id="3.1.3.48" evidence="2"/>
<organism evidence="5 6">
    <name type="scientific">Posidoniimonas polymericola</name>
    <dbReference type="NCBI Taxonomy" id="2528002"/>
    <lineage>
        <taxon>Bacteria</taxon>
        <taxon>Pseudomonadati</taxon>
        <taxon>Planctomycetota</taxon>
        <taxon>Planctomycetia</taxon>
        <taxon>Pirellulales</taxon>
        <taxon>Lacipirellulaceae</taxon>
        <taxon>Posidoniimonas</taxon>
    </lineage>
</organism>
<dbReference type="Proteomes" id="UP000318478">
    <property type="component" value="Unassembled WGS sequence"/>
</dbReference>
<accession>A0A5C5YU17</accession>
<name>A0A5C5YU17_9BACT</name>
<dbReference type="GO" id="GO:0030145">
    <property type="term" value="F:manganese ion binding"/>
    <property type="evidence" value="ECO:0007669"/>
    <property type="project" value="InterPro"/>
</dbReference>
<dbReference type="PANTHER" id="PTHR39181">
    <property type="entry name" value="TYROSINE-PROTEIN PHOSPHATASE YWQE"/>
    <property type="match status" value="1"/>
</dbReference>
<protein>
    <recommendedName>
        <fullName evidence="2">protein-tyrosine-phosphatase</fullName>
        <ecNumber evidence="2">3.1.3.48</ecNumber>
    </recommendedName>
</protein>
<dbReference type="SUPFAM" id="SSF51556">
    <property type="entry name" value="Metallo-dependent hydrolases"/>
    <property type="match status" value="1"/>
</dbReference>
<dbReference type="InterPro" id="IPR032466">
    <property type="entry name" value="Metal_Hydrolase"/>
</dbReference>
<dbReference type="GO" id="GO:0004725">
    <property type="term" value="F:protein tyrosine phosphatase activity"/>
    <property type="evidence" value="ECO:0007669"/>
    <property type="project" value="UniProtKB-EC"/>
</dbReference>